<dbReference type="PANTHER" id="PTHR46112:SF2">
    <property type="entry name" value="XAA-PRO AMINOPEPTIDASE P-RELATED"/>
    <property type="match status" value="1"/>
</dbReference>
<keyword evidence="4" id="KW-1185">Reference proteome</keyword>
<dbReference type="RefSeq" id="WP_012648619.1">
    <property type="nucleotide sequence ID" value="NC_011979.1"/>
</dbReference>
<evidence type="ECO:0000313" key="3">
    <source>
        <dbReference type="EMBL" id="ACM21891.1"/>
    </source>
</evidence>
<dbReference type="Gene3D" id="3.90.230.10">
    <property type="entry name" value="Creatinase/methionine aminopeptidase superfamily"/>
    <property type="match status" value="1"/>
</dbReference>
<dbReference type="InterPro" id="IPR029149">
    <property type="entry name" value="Creatin/AminoP/Spt16_N"/>
</dbReference>
<dbReference type="InterPro" id="IPR050659">
    <property type="entry name" value="Peptidase_M24B"/>
</dbReference>
<dbReference type="HOGENOM" id="CLU_017266_10_0_7"/>
<dbReference type="eggNOG" id="COG0006">
    <property type="taxonomic scope" value="Bacteria"/>
</dbReference>
<dbReference type="CDD" id="cd01066">
    <property type="entry name" value="APP_MetAP"/>
    <property type="match status" value="1"/>
</dbReference>
<proteinExistence type="predicted"/>
<dbReference type="Pfam" id="PF01321">
    <property type="entry name" value="Creatinase_N"/>
    <property type="match status" value="1"/>
</dbReference>
<dbReference type="Gene3D" id="3.40.350.10">
    <property type="entry name" value="Creatinase/prolidase N-terminal domain"/>
    <property type="match status" value="1"/>
</dbReference>
<feature type="domain" description="Creatinase N-terminal" evidence="2">
    <location>
        <begin position="12"/>
        <end position="137"/>
    </location>
</feature>
<dbReference type="SUPFAM" id="SSF55920">
    <property type="entry name" value="Creatinase/aminopeptidase"/>
    <property type="match status" value="1"/>
</dbReference>
<evidence type="ECO:0000313" key="4">
    <source>
        <dbReference type="Proteomes" id="UP000007721"/>
    </source>
</evidence>
<dbReference type="Proteomes" id="UP000007721">
    <property type="component" value="Chromosome"/>
</dbReference>
<dbReference type="KEGG" id="geo:Geob_3550"/>
<dbReference type="PANTHER" id="PTHR46112">
    <property type="entry name" value="AMINOPEPTIDASE"/>
    <property type="match status" value="1"/>
</dbReference>
<dbReference type="STRING" id="316067.Geob_3550"/>
<gene>
    <name evidence="3" type="ordered locus">Geob_3550</name>
</gene>
<feature type="domain" description="Peptidase M24" evidence="1">
    <location>
        <begin position="145"/>
        <end position="380"/>
    </location>
</feature>
<dbReference type="EMBL" id="CP001390">
    <property type="protein sequence ID" value="ACM21891.1"/>
    <property type="molecule type" value="Genomic_DNA"/>
</dbReference>
<reference evidence="3 4" key="1">
    <citation type="submission" date="2009-01" db="EMBL/GenBank/DDBJ databases">
        <title>Complete sequence of Geobacter sp. FRC-32.</title>
        <authorList>
            <consortium name="US DOE Joint Genome Institute"/>
            <person name="Lucas S."/>
            <person name="Copeland A."/>
            <person name="Lapidus A."/>
            <person name="Glavina del Rio T."/>
            <person name="Dalin E."/>
            <person name="Tice H."/>
            <person name="Bruce D."/>
            <person name="Goodwin L."/>
            <person name="Pitluck S."/>
            <person name="Saunders E."/>
            <person name="Brettin T."/>
            <person name="Detter J.C."/>
            <person name="Han C."/>
            <person name="Larimer F."/>
            <person name="Land M."/>
            <person name="Hauser L."/>
            <person name="Kyrpides N."/>
            <person name="Ovchinnikova G."/>
            <person name="Kostka J."/>
            <person name="Richardson P."/>
        </authorList>
    </citation>
    <scope>NUCLEOTIDE SEQUENCE [LARGE SCALE GENOMIC DNA]</scope>
    <source>
        <strain evidence="4">DSM 22248 / JCM 15807 / FRC-32</strain>
    </source>
</reference>
<evidence type="ECO:0000259" key="2">
    <source>
        <dbReference type="Pfam" id="PF01321"/>
    </source>
</evidence>
<dbReference type="InterPro" id="IPR000587">
    <property type="entry name" value="Creatinase_N"/>
</dbReference>
<dbReference type="SUPFAM" id="SSF53092">
    <property type="entry name" value="Creatinase/prolidase N-terminal domain"/>
    <property type="match status" value="1"/>
</dbReference>
<protein>
    <submittedName>
        <fullName evidence="3">Prolidase family protein</fullName>
    </submittedName>
</protein>
<name>B9M6A3_GEODF</name>
<dbReference type="InterPro" id="IPR000994">
    <property type="entry name" value="Pept_M24"/>
</dbReference>
<evidence type="ECO:0000259" key="1">
    <source>
        <dbReference type="Pfam" id="PF00557"/>
    </source>
</evidence>
<dbReference type="OrthoDB" id="9806388at2"/>
<organism evidence="3 4">
    <name type="scientific">Geotalea daltonii (strain DSM 22248 / JCM 15807 / FRC-32)</name>
    <name type="common">Geobacter daltonii</name>
    <dbReference type="NCBI Taxonomy" id="316067"/>
    <lineage>
        <taxon>Bacteria</taxon>
        <taxon>Pseudomonadati</taxon>
        <taxon>Thermodesulfobacteriota</taxon>
        <taxon>Desulfuromonadia</taxon>
        <taxon>Geobacterales</taxon>
        <taxon>Geobacteraceae</taxon>
        <taxon>Geotalea</taxon>
    </lineage>
</organism>
<sequence length="396" mass="44384">MRLTPATELEHRYKKLQHHMAAQGLDAVIILQNADLFYFTGTIQNGNLYIPVEGEPVYMVRKDLMRARMECGLKNVVPFGSMKDIPSVLAAHGYPLPASIGMELDVLPVNFFARYEKVFPEARFRDATPIVRKVRMIKSHYEIHLLQDAAEQVDRVNRRVRDVLREGMTDLDLAAELEYVARKEGHQGLVRMRAFNGVMFFGHVFSGTDAAVPTYVDTPLGGMGLSTSFSQGAGYKRIERNEPVIVDFAGCCDGYLVDQTRIFAIGHLSDRMKKGYDDMLKIQARMMELVPERPSWGLIYEECLALAFKLGYADTFMGNKGAQVSFIGHGLGVEIDEYPFIAKGFDDMVLEPGMAFAFEPKVVFVGEGAVGIENTFYLTESGLKQLTFSSEELTIL</sequence>
<accession>B9M6A3</accession>
<dbReference type="Pfam" id="PF00557">
    <property type="entry name" value="Peptidase_M24"/>
    <property type="match status" value="1"/>
</dbReference>
<dbReference type="AlphaFoldDB" id="B9M6A3"/>
<dbReference type="InterPro" id="IPR036005">
    <property type="entry name" value="Creatinase/aminopeptidase-like"/>
</dbReference>